<sequence length="403" mass="47986">MILSLITILSISILNSDSIDPEECMKNYINSIQNQTFKHFLTDDFAIYNCGGKPISYSDFQREALRKLWDGLSPIPIREYKIKSVNQTKFNVEVQFSIRGEKKVANIEIETTISDDKVCRIKSERQKKYFSRDRKYYSSFLIDYEKLFGKKAQNLLEEYIGNLEIGKFSNNFKIVRRFSKNSTAIQPLLKLIHKKIPTISSNRYFIEQSYEPNLDFLVTIDDGKLKVEFFVVINDQGDFEIRIERQPHWETQESIIPWFTSAFIDYPRTYERIVEELIEKFRNSIKTKEIEDDIFSILNLTSSEMGYFSSFYSVLYYDSSLEKQQFSYQNYDEKQLDFSIKFENNKFNLLIDEEMTMVDYFNRIYEDIARNLMDEYKNVLCWKIKIKKFSMRNSSYAIAQKDV</sequence>
<accession>A0A9P1ILV6</accession>
<keyword evidence="3" id="KW-1185">Reference proteome</keyword>
<comment type="caution">
    <text evidence="2">The sequence shown here is derived from an EMBL/GenBank/DDBJ whole genome shotgun (WGS) entry which is preliminary data.</text>
</comment>
<name>A0A9P1ILV6_9PELO</name>
<evidence type="ECO:0000313" key="2">
    <source>
        <dbReference type="EMBL" id="CAI5446985.1"/>
    </source>
</evidence>
<feature type="signal peptide" evidence="1">
    <location>
        <begin position="1"/>
        <end position="18"/>
    </location>
</feature>
<proteinExistence type="predicted"/>
<feature type="chain" id="PRO_5040438943" evidence="1">
    <location>
        <begin position="19"/>
        <end position="403"/>
    </location>
</feature>
<gene>
    <name evidence="2" type="ORF">CAMP_LOCUS9622</name>
</gene>
<organism evidence="2 3">
    <name type="scientific">Caenorhabditis angaria</name>
    <dbReference type="NCBI Taxonomy" id="860376"/>
    <lineage>
        <taxon>Eukaryota</taxon>
        <taxon>Metazoa</taxon>
        <taxon>Ecdysozoa</taxon>
        <taxon>Nematoda</taxon>
        <taxon>Chromadorea</taxon>
        <taxon>Rhabditida</taxon>
        <taxon>Rhabditina</taxon>
        <taxon>Rhabditomorpha</taxon>
        <taxon>Rhabditoidea</taxon>
        <taxon>Rhabditidae</taxon>
        <taxon>Peloderinae</taxon>
        <taxon>Caenorhabditis</taxon>
    </lineage>
</organism>
<dbReference type="AlphaFoldDB" id="A0A9P1ILV6"/>
<reference evidence="2" key="1">
    <citation type="submission" date="2022-11" db="EMBL/GenBank/DDBJ databases">
        <authorList>
            <person name="Kikuchi T."/>
        </authorList>
    </citation>
    <scope>NUCLEOTIDE SEQUENCE</scope>
    <source>
        <strain evidence="2">PS1010</strain>
    </source>
</reference>
<dbReference type="EMBL" id="CANHGI010000004">
    <property type="protein sequence ID" value="CAI5446985.1"/>
    <property type="molecule type" value="Genomic_DNA"/>
</dbReference>
<evidence type="ECO:0000313" key="3">
    <source>
        <dbReference type="Proteomes" id="UP001152747"/>
    </source>
</evidence>
<evidence type="ECO:0000256" key="1">
    <source>
        <dbReference type="SAM" id="SignalP"/>
    </source>
</evidence>
<dbReference type="Proteomes" id="UP001152747">
    <property type="component" value="Unassembled WGS sequence"/>
</dbReference>
<keyword evidence="1" id="KW-0732">Signal</keyword>
<protein>
    <submittedName>
        <fullName evidence="2">Uncharacterized protein</fullName>
    </submittedName>
</protein>